<feature type="transmembrane region" description="Helical" evidence="8">
    <location>
        <begin position="229"/>
        <end position="253"/>
    </location>
</feature>
<evidence type="ECO:0000256" key="7">
    <source>
        <dbReference type="ARBA" id="ARBA00031174"/>
    </source>
</evidence>
<feature type="transmembrane region" description="Helical" evidence="8">
    <location>
        <begin position="186"/>
        <end position="205"/>
    </location>
</feature>
<organism evidence="9 10">
    <name type="scientific">Enterocloster hominis</name>
    <name type="common">ex Hitch et al. 2024</name>
    <dbReference type="NCBI Taxonomy" id="1917870"/>
    <lineage>
        <taxon>Bacteria</taxon>
        <taxon>Bacillati</taxon>
        <taxon>Bacillota</taxon>
        <taxon>Clostridia</taxon>
        <taxon>Lachnospirales</taxon>
        <taxon>Lachnospiraceae</taxon>
        <taxon>Enterocloster</taxon>
    </lineage>
</organism>
<evidence type="ECO:0000256" key="8">
    <source>
        <dbReference type="SAM" id="Phobius"/>
    </source>
</evidence>
<gene>
    <name evidence="9" type="ORF">WMQ36_08345</name>
</gene>
<keyword evidence="6 8" id="KW-0472">Membrane</keyword>
<sequence>MSVRGKWIQFWGRSTCRRGNTCRRGVGLCIALLSCVILWKLPLDGLSRDGQKCLALSAMGIILWALEVFPLGYTALGLLMGYSLAINPSVAGPEVIFGFFTKPMAYMIISGFIIAGAVRASGLARRLALYLISRYISDYRHVIICCYLLSYIMAVMIPQPFARAFLILSIMQLLLKDSGLERKYTANIALAVFAAQNGAGMMVLTGDSSLNMMILSQIPEAFRPSWGQWLFYMAVPALLTGACMCALQLFLFGQPASFCLDRGKAKEELDKLKGLSAQEIRMMVWLLAAIGLWLTDTIHGIDIGWISVGITIGMALPVIGDLIDGTQIKEVNLNTLLFLCASMAIGNVGTKTGMSSYLAGHLLPAHLGDSLAGLFLVTAAACILLHLLLGSIMAVFSLAVPALLTITTGVSPLAVGLLVYVLTVGQWFFPYQSLSLTIGLGEGGSGYSTGTASRFGLAYTIPSLMCGAAALIWWQLVGLL</sequence>
<dbReference type="Proteomes" id="UP001454086">
    <property type="component" value="Unassembled WGS sequence"/>
</dbReference>
<evidence type="ECO:0000313" key="9">
    <source>
        <dbReference type="EMBL" id="MEQ2424980.1"/>
    </source>
</evidence>
<dbReference type="PANTHER" id="PTHR10283">
    <property type="entry name" value="SOLUTE CARRIER FAMILY 13 MEMBER"/>
    <property type="match status" value="1"/>
</dbReference>
<accession>A0ABV1D4S0</accession>
<feature type="transmembrane region" description="Helical" evidence="8">
    <location>
        <begin position="370"/>
        <end position="396"/>
    </location>
</feature>
<feature type="transmembrane region" description="Helical" evidence="8">
    <location>
        <begin position="403"/>
        <end position="429"/>
    </location>
</feature>
<dbReference type="InterPro" id="IPR001898">
    <property type="entry name" value="SLC13A/DASS"/>
</dbReference>
<feature type="transmembrane region" description="Helical" evidence="8">
    <location>
        <begin position="103"/>
        <end position="121"/>
    </location>
</feature>
<keyword evidence="4 8" id="KW-0812">Transmembrane</keyword>
<evidence type="ECO:0000256" key="1">
    <source>
        <dbReference type="ARBA" id="ARBA00004141"/>
    </source>
</evidence>
<dbReference type="RefSeq" id="WP_083795229.1">
    <property type="nucleotide sequence ID" value="NZ_JBBMFM010000022.1"/>
</dbReference>
<reference evidence="9 10" key="1">
    <citation type="submission" date="2024-03" db="EMBL/GenBank/DDBJ databases">
        <title>Human intestinal bacterial collection.</title>
        <authorList>
            <person name="Pauvert C."/>
            <person name="Hitch T.C.A."/>
            <person name="Clavel T."/>
        </authorList>
    </citation>
    <scope>NUCLEOTIDE SEQUENCE [LARGE SCALE GENOMIC DNA]</scope>
    <source>
        <strain evidence="9 10">CLA-SR-H021</strain>
    </source>
</reference>
<feature type="transmembrane region" description="Helical" evidence="8">
    <location>
        <begin position="457"/>
        <end position="477"/>
    </location>
</feature>
<dbReference type="PANTHER" id="PTHR10283:SF82">
    <property type="entry name" value="SOLUTE CARRIER FAMILY 13 MEMBER 2"/>
    <property type="match status" value="1"/>
</dbReference>
<evidence type="ECO:0000313" key="10">
    <source>
        <dbReference type="Proteomes" id="UP001454086"/>
    </source>
</evidence>
<name>A0ABV1D4S0_9FIRM</name>
<comment type="caution">
    <text evidence="9">The sequence shown here is derived from an EMBL/GenBank/DDBJ whole genome shotgun (WGS) entry which is preliminary data.</text>
</comment>
<evidence type="ECO:0000256" key="6">
    <source>
        <dbReference type="ARBA" id="ARBA00023136"/>
    </source>
</evidence>
<feature type="transmembrane region" description="Helical" evidence="8">
    <location>
        <begin position="331"/>
        <end position="350"/>
    </location>
</feature>
<evidence type="ECO:0000256" key="5">
    <source>
        <dbReference type="ARBA" id="ARBA00022989"/>
    </source>
</evidence>
<feature type="transmembrane region" description="Helical" evidence="8">
    <location>
        <begin position="300"/>
        <end position="319"/>
    </location>
</feature>
<keyword evidence="10" id="KW-1185">Reference proteome</keyword>
<feature type="transmembrane region" description="Helical" evidence="8">
    <location>
        <begin position="141"/>
        <end position="174"/>
    </location>
</feature>
<protein>
    <recommendedName>
        <fullName evidence="3">Sodium-dependent dicarboxylate transporter SdcS</fullName>
    </recommendedName>
    <alternativeName>
        <fullName evidence="7">Na(+)/dicarboxylate symporter</fullName>
    </alternativeName>
</protein>
<dbReference type="EMBL" id="JBBMFM010000022">
    <property type="protein sequence ID" value="MEQ2424980.1"/>
    <property type="molecule type" value="Genomic_DNA"/>
</dbReference>
<evidence type="ECO:0000256" key="2">
    <source>
        <dbReference type="ARBA" id="ARBA00006772"/>
    </source>
</evidence>
<proteinExistence type="inferred from homology"/>
<evidence type="ECO:0000256" key="3">
    <source>
        <dbReference type="ARBA" id="ARBA00020150"/>
    </source>
</evidence>
<dbReference type="Pfam" id="PF00939">
    <property type="entry name" value="Na_sulph_symp"/>
    <property type="match status" value="1"/>
</dbReference>
<comment type="subcellular location">
    <subcellularLocation>
        <location evidence="1">Membrane</location>
        <topology evidence="1">Multi-pass membrane protein</topology>
    </subcellularLocation>
</comment>
<evidence type="ECO:0000256" key="4">
    <source>
        <dbReference type="ARBA" id="ARBA00022692"/>
    </source>
</evidence>
<dbReference type="PROSITE" id="PS51257">
    <property type="entry name" value="PROKAR_LIPOPROTEIN"/>
    <property type="match status" value="1"/>
</dbReference>
<feature type="transmembrane region" description="Helical" evidence="8">
    <location>
        <begin position="61"/>
        <end position="82"/>
    </location>
</feature>
<comment type="similarity">
    <text evidence="2">Belongs to the SLC13A/DASS transporter (TC 2.A.47) family. NADC subfamily.</text>
</comment>
<keyword evidence="5 8" id="KW-1133">Transmembrane helix</keyword>